<name>A0AA40BW43_9PEZI</name>
<evidence type="ECO:0000313" key="3">
    <source>
        <dbReference type="EMBL" id="KAK0615863.1"/>
    </source>
</evidence>
<keyword evidence="2" id="KW-0812">Transmembrane</keyword>
<protein>
    <submittedName>
        <fullName evidence="3">Uncharacterized protein</fullName>
    </submittedName>
</protein>
<feature type="region of interest" description="Disordered" evidence="1">
    <location>
        <begin position="20"/>
        <end position="39"/>
    </location>
</feature>
<comment type="caution">
    <text evidence="3">The sequence shown here is derived from an EMBL/GenBank/DDBJ whole genome shotgun (WGS) entry which is preliminary data.</text>
</comment>
<keyword evidence="2" id="KW-0472">Membrane</keyword>
<evidence type="ECO:0000256" key="2">
    <source>
        <dbReference type="SAM" id="Phobius"/>
    </source>
</evidence>
<dbReference type="AlphaFoldDB" id="A0AA40BW43"/>
<gene>
    <name evidence="3" type="ORF">B0T17DRAFT_358227</name>
</gene>
<evidence type="ECO:0000313" key="4">
    <source>
        <dbReference type="Proteomes" id="UP001174934"/>
    </source>
</evidence>
<keyword evidence="4" id="KW-1185">Reference proteome</keyword>
<dbReference type="Proteomes" id="UP001174934">
    <property type="component" value="Unassembled WGS sequence"/>
</dbReference>
<accession>A0AA40BW43</accession>
<reference evidence="3" key="1">
    <citation type="submission" date="2023-06" db="EMBL/GenBank/DDBJ databases">
        <title>Genome-scale phylogeny and comparative genomics of the fungal order Sordariales.</title>
        <authorList>
            <consortium name="Lawrence Berkeley National Laboratory"/>
            <person name="Hensen N."/>
            <person name="Bonometti L."/>
            <person name="Westerberg I."/>
            <person name="Brannstrom I.O."/>
            <person name="Guillou S."/>
            <person name="Cros-Aarteil S."/>
            <person name="Calhoun S."/>
            <person name="Haridas S."/>
            <person name="Kuo A."/>
            <person name="Mondo S."/>
            <person name="Pangilinan J."/>
            <person name="Riley R."/>
            <person name="LaButti K."/>
            <person name="Andreopoulos B."/>
            <person name="Lipzen A."/>
            <person name="Chen C."/>
            <person name="Yanf M."/>
            <person name="Daum C."/>
            <person name="Ng V."/>
            <person name="Clum A."/>
            <person name="Steindorff A."/>
            <person name="Ohm R."/>
            <person name="Martin F."/>
            <person name="Silar P."/>
            <person name="Natvig D."/>
            <person name="Lalanne C."/>
            <person name="Gautier V."/>
            <person name="Ament-velasquez S.L."/>
            <person name="Kruys A."/>
            <person name="Hutchinson M.I."/>
            <person name="Powell A.J."/>
            <person name="Barry K."/>
            <person name="Miller A.N."/>
            <person name="Grigoriev I.V."/>
            <person name="Debuchy R."/>
            <person name="Gladieux P."/>
            <person name="Thoren M.H."/>
            <person name="Johannesson H."/>
        </authorList>
    </citation>
    <scope>NUCLEOTIDE SEQUENCE</scope>
    <source>
        <strain evidence="3">SMH3391-2</strain>
    </source>
</reference>
<proteinExistence type="predicted"/>
<organism evidence="3 4">
    <name type="scientific">Bombardia bombarda</name>
    <dbReference type="NCBI Taxonomy" id="252184"/>
    <lineage>
        <taxon>Eukaryota</taxon>
        <taxon>Fungi</taxon>
        <taxon>Dikarya</taxon>
        <taxon>Ascomycota</taxon>
        <taxon>Pezizomycotina</taxon>
        <taxon>Sordariomycetes</taxon>
        <taxon>Sordariomycetidae</taxon>
        <taxon>Sordariales</taxon>
        <taxon>Lasiosphaeriaceae</taxon>
        <taxon>Bombardia</taxon>
    </lineage>
</organism>
<dbReference type="EMBL" id="JAULSR010000006">
    <property type="protein sequence ID" value="KAK0615863.1"/>
    <property type="molecule type" value="Genomic_DNA"/>
</dbReference>
<keyword evidence="2" id="KW-1133">Transmembrane helix</keyword>
<feature type="transmembrane region" description="Helical" evidence="2">
    <location>
        <begin position="161"/>
        <end position="180"/>
    </location>
</feature>
<sequence>MCSCAHGNWDVTTARCATTQHGVRRTPSSRPATPRPPRQPALLLLPCCCTDGRTRGMKLAWIMDKGYLAHLASSSALSINNGSNGNSKGEGCSSLSERIRDAPRCGSANSYCWSATTTTDRLVYPAWPNKVNRRSVESCWRPLHCPRGGTMSYTVFERSTAYLFLAAGSVVAAFLPTIPVRHDMGRDIRDCRVGPAGTAGSLPISCGHGTCRTYSPHLTD</sequence>
<evidence type="ECO:0000256" key="1">
    <source>
        <dbReference type="SAM" id="MobiDB-lite"/>
    </source>
</evidence>